<dbReference type="FunFam" id="2.40.30.10:FF:000015">
    <property type="entry name" value="Translation factor GUF1, mitochondrial"/>
    <property type="match status" value="1"/>
</dbReference>
<dbReference type="Pfam" id="PF00009">
    <property type="entry name" value="GTP_EFTU"/>
    <property type="match status" value="1"/>
</dbReference>
<dbReference type="NCBIfam" id="TIGR01393">
    <property type="entry name" value="lepA"/>
    <property type="match status" value="1"/>
</dbReference>
<proteinExistence type="inferred from homology"/>
<dbReference type="PANTHER" id="PTHR43512">
    <property type="entry name" value="TRANSLATION FACTOR GUF1-RELATED"/>
    <property type="match status" value="1"/>
</dbReference>
<keyword evidence="6 12" id="KW-0342">GTP-binding</keyword>
<comment type="catalytic activity">
    <reaction evidence="8 12">
        <text>GTP + H2O = GDP + phosphate + H(+)</text>
        <dbReference type="Rhea" id="RHEA:19669"/>
        <dbReference type="ChEBI" id="CHEBI:15377"/>
        <dbReference type="ChEBI" id="CHEBI:15378"/>
        <dbReference type="ChEBI" id="CHEBI:37565"/>
        <dbReference type="ChEBI" id="CHEBI:43474"/>
        <dbReference type="ChEBI" id="CHEBI:58189"/>
        <dbReference type="EC" id="3.6.5.n1"/>
    </reaction>
</comment>
<dbReference type="InterPro" id="IPR006297">
    <property type="entry name" value="EF-4"/>
</dbReference>
<protein>
    <recommendedName>
        <fullName evidence="11 12">Elongation factor 4</fullName>
        <shortName evidence="12">EF-4</shortName>
        <ecNumber evidence="11 12">3.6.5.n1</ecNumber>
    </recommendedName>
    <alternativeName>
        <fullName evidence="12">Ribosomal back-translocase LepA</fullName>
    </alternativeName>
</protein>
<dbReference type="SUPFAM" id="SSF50447">
    <property type="entry name" value="Translation proteins"/>
    <property type="match status" value="1"/>
</dbReference>
<evidence type="ECO:0000256" key="6">
    <source>
        <dbReference type="ARBA" id="ARBA00023134"/>
    </source>
</evidence>
<evidence type="ECO:0000256" key="2">
    <source>
        <dbReference type="ARBA" id="ARBA00022475"/>
    </source>
</evidence>
<dbReference type="Pfam" id="PF03144">
    <property type="entry name" value="GTP_EFTU_D2"/>
    <property type="match status" value="1"/>
</dbReference>
<comment type="caution">
    <text evidence="14">The sequence shown here is derived from an EMBL/GenBank/DDBJ whole genome shotgun (WGS) entry which is preliminary data.</text>
</comment>
<dbReference type="PRINTS" id="PR00315">
    <property type="entry name" value="ELONGATNFCT"/>
</dbReference>
<evidence type="ECO:0000256" key="7">
    <source>
        <dbReference type="ARBA" id="ARBA00023136"/>
    </source>
</evidence>
<comment type="subcellular location">
    <subcellularLocation>
        <location evidence="12">Cell membrane</location>
        <topology evidence="12">Peripheral membrane protein</topology>
        <orientation evidence="12">Cytoplasmic side</orientation>
    </subcellularLocation>
</comment>
<evidence type="ECO:0000256" key="9">
    <source>
        <dbReference type="ARBA" id="ARBA00057626"/>
    </source>
</evidence>
<name>A0A9D1N8P5_9FIRM</name>
<feature type="binding site" evidence="12">
    <location>
        <begin position="21"/>
        <end position="26"/>
    </location>
    <ligand>
        <name>GTP</name>
        <dbReference type="ChEBI" id="CHEBI:37565"/>
    </ligand>
</feature>
<keyword evidence="3 12" id="KW-0547">Nucleotide-binding</keyword>
<accession>A0A9D1N8P5</accession>
<dbReference type="EMBL" id="DVOE01000026">
    <property type="protein sequence ID" value="HIU98576.1"/>
    <property type="molecule type" value="Genomic_DNA"/>
</dbReference>
<dbReference type="GO" id="GO:0005886">
    <property type="term" value="C:plasma membrane"/>
    <property type="evidence" value="ECO:0007669"/>
    <property type="project" value="UniProtKB-SubCell"/>
</dbReference>
<dbReference type="CDD" id="cd03709">
    <property type="entry name" value="lepA_C"/>
    <property type="match status" value="1"/>
</dbReference>
<dbReference type="SMART" id="SM00838">
    <property type="entry name" value="EFG_C"/>
    <property type="match status" value="1"/>
</dbReference>
<dbReference type="Pfam" id="PF06421">
    <property type="entry name" value="LepA_C"/>
    <property type="match status" value="1"/>
</dbReference>
<reference evidence="14" key="1">
    <citation type="submission" date="2020-10" db="EMBL/GenBank/DDBJ databases">
        <authorList>
            <person name="Gilroy R."/>
        </authorList>
    </citation>
    <scope>NUCLEOTIDE SEQUENCE</scope>
    <source>
        <strain evidence="14">10406</strain>
    </source>
</reference>
<reference evidence="14" key="2">
    <citation type="journal article" date="2021" name="PeerJ">
        <title>Extensive microbial diversity within the chicken gut microbiome revealed by metagenomics and culture.</title>
        <authorList>
            <person name="Gilroy R."/>
            <person name="Ravi A."/>
            <person name="Getino M."/>
            <person name="Pursley I."/>
            <person name="Horton D.L."/>
            <person name="Alikhan N.F."/>
            <person name="Baker D."/>
            <person name="Gharbi K."/>
            <person name="Hall N."/>
            <person name="Watson M."/>
            <person name="Adriaenssens E.M."/>
            <person name="Foster-Nyarko E."/>
            <person name="Jarju S."/>
            <person name="Secka A."/>
            <person name="Antonio M."/>
            <person name="Oren A."/>
            <person name="Chaudhuri R.R."/>
            <person name="La Ragione R."/>
            <person name="Hildebrand F."/>
            <person name="Pallen M.J."/>
        </authorList>
    </citation>
    <scope>NUCLEOTIDE SEQUENCE</scope>
    <source>
        <strain evidence="14">10406</strain>
    </source>
</reference>
<keyword evidence="7 12" id="KW-0472">Membrane</keyword>
<evidence type="ECO:0000256" key="4">
    <source>
        <dbReference type="ARBA" id="ARBA00022801"/>
    </source>
</evidence>
<dbReference type="Proteomes" id="UP000886857">
    <property type="component" value="Unassembled WGS sequence"/>
</dbReference>
<feature type="domain" description="Tr-type G" evidence="13">
    <location>
        <begin position="9"/>
        <end position="190"/>
    </location>
</feature>
<dbReference type="InterPro" id="IPR038363">
    <property type="entry name" value="LepA_C_sf"/>
</dbReference>
<dbReference type="Gene3D" id="3.30.70.870">
    <property type="entry name" value="Elongation Factor G (Translational Gtpase), domain 3"/>
    <property type="match status" value="1"/>
</dbReference>
<keyword evidence="5 12" id="KW-0648">Protein biosynthesis</keyword>
<dbReference type="FunFam" id="3.40.50.300:FF:000078">
    <property type="entry name" value="Elongation factor 4"/>
    <property type="match status" value="1"/>
</dbReference>
<dbReference type="SUPFAM" id="SSF54980">
    <property type="entry name" value="EF-G C-terminal domain-like"/>
    <property type="match status" value="2"/>
</dbReference>
<dbReference type="CDD" id="cd01890">
    <property type="entry name" value="LepA"/>
    <property type="match status" value="1"/>
</dbReference>
<evidence type="ECO:0000256" key="8">
    <source>
        <dbReference type="ARBA" id="ARBA00050293"/>
    </source>
</evidence>
<comment type="similarity">
    <text evidence="1 12">Belongs to the TRAFAC class translation factor GTPase superfamily. Classic translation factor GTPase family. LepA subfamily.</text>
</comment>
<evidence type="ECO:0000313" key="15">
    <source>
        <dbReference type="Proteomes" id="UP000886857"/>
    </source>
</evidence>
<comment type="function">
    <text evidence="9 12">Required for accurate and efficient protein synthesis under certain stress conditions. May act as a fidelity factor of the translation reaction, by catalyzing a one-codon backward translocation of tRNAs on improperly translocated ribosomes. Back-translocation proceeds from a post-translocation (POST) complex to a pre-translocation (PRE) complex, thus giving elongation factor G a second chance to translocate the tRNAs correctly. Binds to ribosomes in a GTP-dependent manner.</text>
</comment>
<keyword evidence="2 12" id="KW-1003">Cell membrane</keyword>
<dbReference type="InterPro" id="IPR013842">
    <property type="entry name" value="LepA_CTD"/>
</dbReference>
<dbReference type="PROSITE" id="PS51722">
    <property type="entry name" value="G_TR_2"/>
    <property type="match status" value="1"/>
</dbReference>
<dbReference type="Gene3D" id="2.40.30.10">
    <property type="entry name" value="Translation factors"/>
    <property type="match status" value="1"/>
</dbReference>
<dbReference type="GO" id="GO:0005525">
    <property type="term" value="F:GTP binding"/>
    <property type="evidence" value="ECO:0007669"/>
    <property type="project" value="UniProtKB-UniRule"/>
</dbReference>
<evidence type="ECO:0000256" key="3">
    <source>
        <dbReference type="ARBA" id="ARBA00022741"/>
    </source>
</evidence>
<dbReference type="Gene3D" id="3.30.70.240">
    <property type="match status" value="1"/>
</dbReference>
<dbReference type="GO" id="GO:0045727">
    <property type="term" value="P:positive regulation of translation"/>
    <property type="evidence" value="ECO:0007669"/>
    <property type="project" value="UniProtKB-UniRule"/>
</dbReference>
<dbReference type="EC" id="3.6.5.n1" evidence="11 12"/>
<organism evidence="14 15">
    <name type="scientific">Candidatus Limadaptatus stercoripullorum</name>
    <dbReference type="NCBI Taxonomy" id="2840846"/>
    <lineage>
        <taxon>Bacteria</taxon>
        <taxon>Bacillati</taxon>
        <taxon>Bacillota</taxon>
        <taxon>Clostridia</taxon>
        <taxon>Eubacteriales</taxon>
        <taxon>Candidatus Limadaptatus</taxon>
    </lineage>
</organism>
<dbReference type="FunFam" id="3.30.70.240:FF:000007">
    <property type="entry name" value="Translation factor GUF1, mitochondrial"/>
    <property type="match status" value="1"/>
</dbReference>
<keyword evidence="14" id="KW-0251">Elongation factor</keyword>
<dbReference type="Gene3D" id="3.30.70.2570">
    <property type="entry name" value="Elongation factor 4, C-terminal domain"/>
    <property type="match status" value="1"/>
</dbReference>
<dbReference type="PROSITE" id="PS00301">
    <property type="entry name" value="G_TR_1"/>
    <property type="match status" value="1"/>
</dbReference>
<evidence type="ECO:0000256" key="12">
    <source>
        <dbReference type="HAMAP-Rule" id="MF_00071"/>
    </source>
</evidence>
<dbReference type="SUPFAM" id="SSF52540">
    <property type="entry name" value="P-loop containing nucleoside triphosphate hydrolases"/>
    <property type="match status" value="1"/>
</dbReference>
<dbReference type="AlphaFoldDB" id="A0A9D1N8P5"/>
<dbReference type="InterPro" id="IPR035647">
    <property type="entry name" value="EFG_III/V"/>
</dbReference>
<dbReference type="InterPro" id="IPR031157">
    <property type="entry name" value="G_TR_CS"/>
</dbReference>
<evidence type="ECO:0000256" key="1">
    <source>
        <dbReference type="ARBA" id="ARBA00005454"/>
    </source>
</evidence>
<feature type="binding site" evidence="12">
    <location>
        <begin position="137"/>
        <end position="140"/>
    </location>
    <ligand>
        <name>GTP</name>
        <dbReference type="ChEBI" id="CHEBI:37565"/>
    </ligand>
</feature>
<sequence>MRGKTLSLDRIRNFCIIAHIDHGKSTLADRLIEKTGTVSAREMQEQLLDNMDIEKERGITIKLQTCRLFYRRGEEEYTFNLIDTPGHVDFTYEVSRSLAACEGALLVVDATQGVEAQTLSNVYLALDNDLEILPVINKVDLPSADIEGVCREIEDIIGLDTSGCPKVSAKEGTGIDEVLAQIVDKLPPPKGDPDAPLKALIFDSYYDNYRGAISMVRIMDGMVKAGDRIKMFATGKSFDVVEVGVYSPGMRPVESLSAGEVGYIAASVKNVSDTAVGDTITNADRPTETPLKGYKKATPMVFTGVYPADGARYNDLKEALLKLQLNDASLSFEAENSKALGFGFRCGFLGLLHMEIIEERLEREFDLDLITTAPGVSYHVTKTGGEKLVVDNPTNLPPAAEIESIEEPVVKATVYTPPEYVGQIMELCQDKRGVFLDMTYIDTSRVQLTYRLPLNEIIYDFFDSLKSRTRGYASLDYEPDGYQKSDLIRLDILINGDMCDALSLIVHRDRAYARGRGIAEKLKEVIPRQLFEIPIQAAIGGKIIARETVKALRKDVLAKCYGGDISRKKKLLEKQKEGKKRMRRVGSVEVPSEAFVSILKVGDDD</sequence>
<dbReference type="GO" id="GO:0003924">
    <property type="term" value="F:GTPase activity"/>
    <property type="evidence" value="ECO:0007669"/>
    <property type="project" value="UniProtKB-UniRule"/>
</dbReference>
<keyword evidence="4 12" id="KW-0378">Hydrolase</keyword>
<evidence type="ECO:0000313" key="14">
    <source>
        <dbReference type="EMBL" id="HIU98576.1"/>
    </source>
</evidence>
<dbReference type="InterPro" id="IPR004161">
    <property type="entry name" value="EFTu-like_2"/>
</dbReference>
<dbReference type="FunFam" id="3.30.70.870:FF:000004">
    <property type="entry name" value="Translation factor GUF1, mitochondrial"/>
    <property type="match status" value="1"/>
</dbReference>
<dbReference type="FunFam" id="3.30.70.2570:FF:000001">
    <property type="entry name" value="Translation factor GUF1, mitochondrial"/>
    <property type="match status" value="1"/>
</dbReference>
<dbReference type="PANTHER" id="PTHR43512:SF4">
    <property type="entry name" value="TRANSLATION FACTOR GUF1 HOMOLOG, CHLOROPLASTIC"/>
    <property type="match status" value="1"/>
</dbReference>
<dbReference type="HAMAP" id="MF_00071">
    <property type="entry name" value="LepA"/>
    <property type="match status" value="1"/>
</dbReference>
<dbReference type="CDD" id="cd03699">
    <property type="entry name" value="EF4_II"/>
    <property type="match status" value="1"/>
</dbReference>
<dbReference type="InterPro" id="IPR000640">
    <property type="entry name" value="EFG_V-like"/>
</dbReference>
<evidence type="ECO:0000256" key="10">
    <source>
        <dbReference type="ARBA" id="ARBA00061052"/>
    </source>
</evidence>
<dbReference type="InterPro" id="IPR000795">
    <property type="entry name" value="T_Tr_GTP-bd_dom"/>
</dbReference>
<comment type="similarity">
    <text evidence="10">Belongs to the GTP-binding elongation factor family. LepA subfamily.</text>
</comment>
<gene>
    <name evidence="12 14" type="primary">lepA</name>
    <name evidence="14" type="ORF">IAC73_01885</name>
</gene>
<dbReference type="Gene3D" id="3.40.50.300">
    <property type="entry name" value="P-loop containing nucleotide triphosphate hydrolases"/>
    <property type="match status" value="1"/>
</dbReference>
<dbReference type="NCBIfam" id="TIGR00231">
    <property type="entry name" value="small_GTP"/>
    <property type="match status" value="1"/>
</dbReference>
<evidence type="ECO:0000256" key="5">
    <source>
        <dbReference type="ARBA" id="ARBA00022917"/>
    </source>
</evidence>
<dbReference type="InterPro" id="IPR005225">
    <property type="entry name" value="Small_GTP-bd"/>
</dbReference>
<dbReference type="GO" id="GO:0003746">
    <property type="term" value="F:translation elongation factor activity"/>
    <property type="evidence" value="ECO:0007669"/>
    <property type="project" value="UniProtKB-UniRule"/>
</dbReference>
<dbReference type="GO" id="GO:0043022">
    <property type="term" value="F:ribosome binding"/>
    <property type="evidence" value="ECO:0007669"/>
    <property type="project" value="UniProtKB-UniRule"/>
</dbReference>
<dbReference type="Pfam" id="PF00679">
    <property type="entry name" value="EFG_C"/>
    <property type="match status" value="1"/>
</dbReference>
<evidence type="ECO:0000259" key="13">
    <source>
        <dbReference type="PROSITE" id="PS51722"/>
    </source>
</evidence>
<dbReference type="InterPro" id="IPR027417">
    <property type="entry name" value="P-loop_NTPase"/>
</dbReference>
<evidence type="ECO:0000256" key="11">
    <source>
        <dbReference type="ARBA" id="ARBA00066744"/>
    </source>
</evidence>
<dbReference type="InterPro" id="IPR009000">
    <property type="entry name" value="Transl_B-barrel_sf"/>
</dbReference>
<dbReference type="InterPro" id="IPR035654">
    <property type="entry name" value="LepA_IV"/>
</dbReference>